<organism evidence="2 3">
    <name type="scientific">Desulfocucumis palustris</name>
    <dbReference type="NCBI Taxonomy" id="1898651"/>
    <lineage>
        <taxon>Bacteria</taxon>
        <taxon>Bacillati</taxon>
        <taxon>Bacillota</taxon>
        <taxon>Clostridia</taxon>
        <taxon>Eubacteriales</taxon>
        <taxon>Desulfocucumaceae</taxon>
        <taxon>Desulfocucumis</taxon>
    </lineage>
</organism>
<comment type="caution">
    <text evidence="2">The sequence shown here is derived from an EMBL/GenBank/DDBJ whole genome shotgun (WGS) entry which is preliminary data.</text>
</comment>
<keyword evidence="1" id="KW-0472">Membrane</keyword>
<evidence type="ECO:0000256" key="1">
    <source>
        <dbReference type="SAM" id="Phobius"/>
    </source>
</evidence>
<keyword evidence="3" id="KW-1185">Reference proteome</keyword>
<evidence type="ECO:0000313" key="3">
    <source>
        <dbReference type="Proteomes" id="UP000239549"/>
    </source>
</evidence>
<reference evidence="3" key="1">
    <citation type="submission" date="2018-02" db="EMBL/GenBank/DDBJ databases">
        <title>Genome sequence of Desulfocucumis palustris strain NAW-5.</title>
        <authorList>
            <person name="Watanabe M."/>
            <person name="Kojima H."/>
            <person name="Fukui M."/>
        </authorList>
    </citation>
    <scope>NUCLEOTIDE SEQUENCE [LARGE SCALE GENOMIC DNA]</scope>
    <source>
        <strain evidence="3">NAW-5</strain>
    </source>
</reference>
<sequence>MIEDDDYRRVNQFVLDKFEREKGTKHDSVGKQIDSTCDRVNRSVNNSGKFRSRELSPKFQEMLLVGAILFAKFCLWWLYRHAQDNDVDVTGL</sequence>
<keyword evidence="1" id="KW-1133">Transmembrane helix</keyword>
<evidence type="ECO:0000313" key="2">
    <source>
        <dbReference type="EMBL" id="GBF32890.1"/>
    </source>
</evidence>
<protein>
    <submittedName>
        <fullName evidence="2">Uncharacterized protein</fullName>
    </submittedName>
</protein>
<keyword evidence="1" id="KW-0812">Transmembrane</keyword>
<name>A0A2L2XA00_9FIRM</name>
<feature type="transmembrane region" description="Helical" evidence="1">
    <location>
        <begin position="59"/>
        <end position="79"/>
    </location>
</feature>
<dbReference type="AlphaFoldDB" id="A0A2L2XA00"/>
<dbReference type="Proteomes" id="UP000239549">
    <property type="component" value="Unassembled WGS sequence"/>
</dbReference>
<proteinExistence type="predicted"/>
<dbReference type="RefSeq" id="WP_104371356.1">
    <property type="nucleotide sequence ID" value="NZ_BFAV01000065.1"/>
</dbReference>
<dbReference type="EMBL" id="BFAV01000065">
    <property type="protein sequence ID" value="GBF32890.1"/>
    <property type="molecule type" value="Genomic_DNA"/>
</dbReference>
<gene>
    <name evidence="2" type="ORF">DCCM_1987</name>
</gene>
<accession>A0A2L2XA00</accession>